<accession>A0ABN9S348</accession>
<proteinExistence type="predicted"/>
<evidence type="ECO:0000313" key="4">
    <source>
        <dbReference type="EMBL" id="CAK0826188.1"/>
    </source>
</evidence>
<feature type="compositionally biased region" description="Basic and acidic residues" evidence="3">
    <location>
        <begin position="442"/>
        <end position="453"/>
    </location>
</feature>
<dbReference type="PANTHER" id="PTHR47447:SF17">
    <property type="entry name" value="OS12G0638900 PROTEIN"/>
    <property type="match status" value="1"/>
</dbReference>
<dbReference type="InterPro" id="IPR011990">
    <property type="entry name" value="TPR-like_helical_dom_sf"/>
</dbReference>
<reference evidence="4" key="1">
    <citation type="submission" date="2023-10" db="EMBL/GenBank/DDBJ databases">
        <authorList>
            <person name="Chen Y."/>
            <person name="Shah S."/>
            <person name="Dougan E. K."/>
            <person name="Thang M."/>
            <person name="Chan C."/>
        </authorList>
    </citation>
    <scope>NUCLEOTIDE SEQUENCE [LARGE SCALE GENOMIC DNA]</scope>
</reference>
<dbReference type="Pfam" id="PF13041">
    <property type="entry name" value="PPR_2"/>
    <property type="match status" value="2"/>
</dbReference>
<keyword evidence="5" id="KW-1185">Reference proteome</keyword>
<evidence type="ECO:0000313" key="5">
    <source>
        <dbReference type="Proteomes" id="UP001189429"/>
    </source>
</evidence>
<feature type="repeat" description="PPR" evidence="2">
    <location>
        <begin position="65"/>
        <end position="99"/>
    </location>
</feature>
<evidence type="ECO:0000256" key="3">
    <source>
        <dbReference type="SAM" id="MobiDB-lite"/>
    </source>
</evidence>
<dbReference type="PROSITE" id="PS51375">
    <property type="entry name" value="PPR"/>
    <property type="match status" value="4"/>
</dbReference>
<sequence length="453" mass="49428">MALLSEMWEAKLELDVISYTAGISACLEPNVISYNAGISACEKGEQWQRALALLSEMREAKLEPNVISYSAGISACAKGEQWQRALALLSEMWEAKLESNVISYSAGISACEKGEQWQRALALLSEMREAKLEPNVISYSAGISACAKGEQWQRALALLSEMREAKLEPNVISCSAGISVCEKGKEWQRALALLSKMEDAKLRPNTIGDSDETSACEKGELLQRASVQLDEMRGTTLESSVITETRSNGKVKPEEADLTLHASAGTTDDPARCIGHARNRVCPTGVHVLKRRNGSKRTYSTNHVRRGSVVTTAEVAVSQQWIRKRSPGNVEDAAGVGAVGGLTFFTDVVKSHVDESGTLTRIDFREVKPGVSTDHMKQAMGALFFISWAIRERPPPVPTKLFLDLPEDIHEEVRHCFESLGVEICVWPDMPTSVAASPPAEPRARRASSDSGL</sequence>
<dbReference type="NCBIfam" id="TIGR00756">
    <property type="entry name" value="PPR"/>
    <property type="match status" value="3"/>
</dbReference>
<feature type="repeat" description="PPR" evidence="2">
    <location>
        <begin position="100"/>
        <end position="134"/>
    </location>
</feature>
<evidence type="ECO:0000256" key="2">
    <source>
        <dbReference type="PROSITE-ProRule" id="PRU00708"/>
    </source>
</evidence>
<comment type="caution">
    <text evidence="4">The sequence shown here is derived from an EMBL/GenBank/DDBJ whole genome shotgun (WGS) entry which is preliminary data.</text>
</comment>
<dbReference type="Proteomes" id="UP001189429">
    <property type="component" value="Unassembled WGS sequence"/>
</dbReference>
<dbReference type="Pfam" id="PF13812">
    <property type="entry name" value="PPR_3"/>
    <property type="match status" value="1"/>
</dbReference>
<dbReference type="Gene3D" id="1.25.40.10">
    <property type="entry name" value="Tetratricopeptide repeat domain"/>
    <property type="match status" value="2"/>
</dbReference>
<protein>
    <recommendedName>
        <fullName evidence="6">Pentatricopeptide repeat-containing protein, chloroplastic</fullName>
    </recommendedName>
</protein>
<dbReference type="InterPro" id="IPR002885">
    <property type="entry name" value="PPR_rpt"/>
</dbReference>
<dbReference type="EMBL" id="CAUYUJ010009225">
    <property type="protein sequence ID" value="CAK0826188.1"/>
    <property type="molecule type" value="Genomic_DNA"/>
</dbReference>
<feature type="region of interest" description="Disordered" evidence="3">
    <location>
        <begin position="434"/>
        <end position="453"/>
    </location>
</feature>
<evidence type="ECO:0000256" key="1">
    <source>
        <dbReference type="ARBA" id="ARBA00022737"/>
    </source>
</evidence>
<evidence type="ECO:0008006" key="6">
    <source>
        <dbReference type="Google" id="ProtNLM"/>
    </source>
</evidence>
<gene>
    <name evidence="4" type="ORF">PCOR1329_LOCUS26125</name>
</gene>
<feature type="repeat" description="PPR" evidence="2">
    <location>
        <begin position="135"/>
        <end position="169"/>
    </location>
</feature>
<feature type="repeat" description="PPR" evidence="2">
    <location>
        <begin position="30"/>
        <end position="64"/>
    </location>
</feature>
<keyword evidence="1" id="KW-0677">Repeat</keyword>
<dbReference type="PANTHER" id="PTHR47447">
    <property type="entry name" value="OS03G0856100 PROTEIN"/>
    <property type="match status" value="1"/>
</dbReference>
<name>A0ABN9S348_9DINO</name>
<organism evidence="4 5">
    <name type="scientific">Prorocentrum cordatum</name>
    <dbReference type="NCBI Taxonomy" id="2364126"/>
    <lineage>
        <taxon>Eukaryota</taxon>
        <taxon>Sar</taxon>
        <taxon>Alveolata</taxon>
        <taxon>Dinophyceae</taxon>
        <taxon>Prorocentrales</taxon>
        <taxon>Prorocentraceae</taxon>
        <taxon>Prorocentrum</taxon>
    </lineage>
</organism>